<name>T1B2S9_9ZZZZ</name>
<protein>
    <submittedName>
        <fullName evidence="1">Alpha-N-arabinofuranosidase 1</fullName>
    </submittedName>
</protein>
<reference evidence="1" key="1">
    <citation type="submission" date="2013-08" db="EMBL/GenBank/DDBJ databases">
        <authorList>
            <person name="Mendez C."/>
            <person name="Richter M."/>
            <person name="Ferrer M."/>
            <person name="Sanchez J."/>
        </authorList>
    </citation>
    <scope>NUCLEOTIDE SEQUENCE</scope>
</reference>
<dbReference type="Gene3D" id="3.20.20.80">
    <property type="entry name" value="Glycosidases"/>
    <property type="match status" value="1"/>
</dbReference>
<proteinExistence type="predicted"/>
<organism evidence="1">
    <name type="scientific">mine drainage metagenome</name>
    <dbReference type="NCBI Taxonomy" id="410659"/>
    <lineage>
        <taxon>unclassified sequences</taxon>
        <taxon>metagenomes</taxon>
        <taxon>ecological metagenomes</taxon>
    </lineage>
</organism>
<comment type="caution">
    <text evidence="1">The sequence shown here is derived from an EMBL/GenBank/DDBJ whole genome shotgun (WGS) entry which is preliminary data.</text>
</comment>
<sequence>EYAYTGAPVNLELAMAYAMVFNEMLRHTEFLRMSAFTMGVSTLDFTRTRAILNTTGHLFKMYTRHMGPGLIPVKLTG</sequence>
<reference evidence="1" key="2">
    <citation type="journal article" date="2014" name="ISME J.">
        <title>Microbial stratification in low pH oxic and suboxic macroscopic growths along an acid mine drainage.</title>
        <authorList>
            <person name="Mendez-Garcia C."/>
            <person name="Mesa V."/>
            <person name="Sprenger R.R."/>
            <person name="Richter M."/>
            <person name="Diez M.S."/>
            <person name="Solano J."/>
            <person name="Bargiela R."/>
            <person name="Golyshina O.V."/>
            <person name="Manteca A."/>
            <person name="Ramos J.L."/>
            <person name="Gallego J.R."/>
            <person name="Llorente I."/>
            <person name="Martins Dos Santos V.A."/>
            <person name="Jensen O.N."/>
            <person name="Pelaez A.I."/>
            <person name="Sanchez J."/>
            <person name="Ferrer M."/>
        </authorList>
    </citation>
    <scope>NUCLEOTIDE SEQUENCE</scope>
</reference>
<feature type="non-terminal residue" evidence="1">
    <location>
        <position position="77"/>
    </location>
</feature>
<dbReference type="EMBL" id="AUZZ01001500">
    <property type="protein sequence ID" value="EQD64167.1"/>
    <property type="molecule type" value="Genomic_DNA"/>
</dbReference>
<evidence type="ECO:0000313" key="1">
    <source>
        <dbReference type="EMBL" id="EQD64167.1"/>
    </source>
</evidence>
<dbReference type="AlphaFoldDB" id="T1B2S9"/>
<gene>
    <name evidence="1" type="ORF">B2A_02138</name>
</gene>
<accession>T1B2S9</accession>
<feature type="non-terminal residue" evidence="1">
    <location>
        <position position="1"/>
    </location>
</feature>